<dbReference type="GO" id="GO:0005737">
    <property type="term" value="C:cytoplasm"/>
    <property type="evidence" value="ECO:0007669"/>
    <property type="project" value="InterPro"/>
</dbReference>
<dbReference type="GO" id="GO:0004139">
    <property type="term" value="F:deoxyribose-phosphate aldolase activity"/>
    <property type="evidence" value="ECO:0007669"/>
    <property type="project" value="InterPro"/>
</dbReference>
<dbReference type="PANTHER" id="PTHR10889:SF1">
    <property type="entry name" value="DEOXYRIBOSE-PHOSPHATE ALDOLASE"/>
    <property type="match status" value="1"/>
</dbReference>
<dbReference type="InterPro" id="IPR013785">
    <property type="entry name" value="Aldolase_TIM"/>
</dbReference>
<proteinExistence type="predicted"/>
<dbReference type="AlphaFoldDB" id="X0YPR3"/>
<evidence type="ECO:0000313" key="2">
    <source>
        <dbReference type="EMBL" id="GAG48892.1"/>
    </source>
</evidence>
<dbReference type="SMART" id="SM01133">
    <property type="entry name" value="DeoC"/>
    <property type="match status" value="1"/>
</dbReference>
<name>X0YPR3_9ZZZZ</name>
<feature type="non-terminal residue" evidence="2">
    <location>
        <position position="1"/>
    </location>
</feature>
<dbReference type="GO" id="GO:0016052">
    <property type="term" value="P:carbohydrate catabolic process"/>
    <property type="evidence" value="ECO:0007669"/>
    <property type="project" value="TreeGrafter"/>
</dbReference>
<dbReference type="EMBL" id="BARS01053122">
    <property type="protein sequence ID" value="GAG48892.1"/>
    <property type="molecule type" value="Genomic_DNA"/>
</dbReference>
<gene>
    <name evidence="2" type="ORF">S01H1_78882</name>
</gene>
<comment type="caution">
    <text evidence="2">The sequence shown here is derived from an EMBL/GenBank/DDBJ whole genome shotgun (WGS) entry which is preliminary data.</text>
</comment>
<dbReference type="NCBIfam" id="TIGR00126">
    <property type="entry name" value="deoC"/>
    <property type="match status" value="1"/>
</dbReference>
<accession>X0YPR3</accession>
<dbReference type="PANTHER" id="PTHR10889">
    <property type="entry name" value="DEOXYRIBOSE-PHOSPHATE ALDOLASE"/>
    <property type="match status" value="1"/>
</dbReference>
<keyword evidence="1" id="KW-0963">Cytoplasm</keyword>
<protein>
    <submittedName>
        <fullName evidence="2">Uncharacterized protein</fullName>
    </submittedName>
</protein>
<evidence type="ECO:0000256" key="1">
    <source>
        <dbReference type="ARBA" id="ARBA00022490"/>
    </source>
</evidence>
<dbReference type="Pfam" id="PF01791">
    <property type="entry name" value="DeoC"/>
    <property type="match status" value="1"/>
</dbReference>
<dbReference type="GO" id="GO:0009264">
    <property type="term" value="P:deoxyribonucleotide catabolic process"/>
    <property type="evidence" value="ECO:0007669"/>
    <property type="project" value="InterPro"/>
</dbReference>
<organism evidence="2">
    <name type="scientific">marine sediment metagenome</name>
    <dbReference type="NCBI Taxonomy" id="412755"/>
    <lineage>
        <taxon>unclassified sequences</taxon>
        <taxon>metagenomes</taxon>
        <taxon>ecological metagenomes</taxon>
    </lineage>
</organism>
<dbReference type="PIRSF" id="PIRSF001357">
    <property type="entry name" value="DeoC"/>
    <property type="match status" value="1"/>
</dbReference>
<sequence>EIDMVADLAAIIEGDSKYLFGQLKAVLKVCRSMRPKVVLKVIIESAALSREQKIFACRIAQEAGVDFIKTSTGLHPAGGASIEDIKLIKQTAPNCKIKAAGGIKTCKQAIEMLDAGADRLGTSSGVQIINELRAGQVQ</sequence>
<dbReference type="SUPFAM" id="SSF51569">
    <property type="entry name" value="Aldolase"/>
    <property type="match status" value="1"/>
</dbReference>
<dbReference type="InterPro" id="IPR011343">
    <property type="entry name" value="DeoC"/>
</dbReference>
<dbReference type="InterPro" id="IPR002915">
    <property type="entry name" value="DeoC/FbaB/LacD_aldolase"/>
</dbReference>
<reference evidence="2" key="1">
    <citation type="journal article" date="2014" name="Front. Microbiol.">
        <title>High frequency of phylogenetically diverse reductive dehalogenase-homologous genes in deep subseafloor sedimentary metagenomes.</title>
        <authorList>
            <person name="Kawai M."/>
            <person name="Futagami T."/>
            <person name="Toyoda A."/>
            <person name="Takaki Y."/>
            <person name="Nishi S."/>
            <person name="Hori S."/>
            <person name="Arai W."/>
            <person name="Tsubouchi T."/>
            <person name="Morono Y."/>
            <person name="Uchiyama I."/>
            <person name="Ito T."/>
            <person name="Fujiyama A."/>
            <person name="Inagaki F."/>
            <person name="Takami H."/>
        </authorList>
    </citation>
    <scope>NUCLEOTIDE SEQUENCE</scope>
    <source>
        <strain evidence="2">Expedition CK06-06</strain>
    </source>
</reference>
<dbReference type="Gene3D" id="3.20.20.70">
    <property type="entry name" value="Aldolase class I"/>
    <property type="match status" value="1"/>
</dbReference>